<protein>
    <recommendedName>
        <fullName evidence="3">NAD(P)-binding protein</fullName>
    </recommendedName>
</protein>
<dbReference type="Pfam" id="PF00106">
    <property type="entry name" value="adh_short"/>
    <property type="match status" value="1"/>
</dbReference>
<name>A0A1E3QEE8_LIPST</name>
<gene>
    <name evidence="1" type="ORF">LIPSTDRAFT_1405</name>
</gene>
<dbReference type="Gene3D" id="3.40.50.720">
    <property type="entry name" value="NAD(P)-binding Rossmann-like Domain"/>
    <property type="match status" value="1"/>
</dbReference>
<evidence type="ECO:0008006" key="3">
    <source>
        <dbReference type="Google" id="ProtNLM"/>
    </source>
</evidence>
<accession>A0A1E3QEE8</accession>
<evidence type="ECO:0000313" key="1">
    <source>
        <dbReference type="EMBL" id="ODQ76000.1"/>
    </source>
</evidence>
<dbReference type="InterPro" id="IPR052184">
    <property type="entry name" value="SDR_enzymes"/>
</dbReference>
<proteinExistence type="predicted"/>
<dbReference type="PANTHER" id="PTHR45458">
    <property type="entry name" value="SHORT-CHAIN DEHYDROGENASE/REDUCTASE SDR"/>
    <property type="match status" value="1"/>
</dbReference>
<reference evidence="1 2" key="1">
    <citation type="journal article" date="2016" name="Proc. Natl. Acad. Sci. U.S.A.">
        <title>Comparative genomics of biotechnologically important yeasts.</title>
        <authorList>
            <person name="Riley R."/>
            <person name="Haridas S."/>
            <person name="Wolfe K.H."/>
            <person name="Lopes M.R."/>
            <person name="Hittinger C.T."/>
            <person name="Goeker M."/>
            <person name="Salamov A.A."/>
            <person name="Wisecaver J.H."/>
            <person name="Long T.M."/>
            <person name="Calvey C.H."/>
            <person name="Aerts A.L."/>
            <person name="Barry K.W."/>
            <person name="Choi C."/>
            <person name="Clum A."/>
            <person name="Coughlan A.Y."/>
            <person name="Deshpande S."/>
            <person name="Douglass A.P."/>
            <person name="Hanson S.J."/>
            <person name="Klenk H.-P."/>
            <person name="LaButti K.M."/>
            <person name="Lapidus A."/>
            <person name="Lindquist E.A."/>
            <person name="Lipzen A.M."/>
            <person name="Meier-Kolthoff J.P."/>
            <person name="Ohm R.A."/>
            <person name="Otillar R.P."/>
            <person name="Pangilinan J.L."/>
            <person name="Peng Y."/>
            <person name="Rokas A."/>
            <person name="Rosa C.A."/>
            <person name="Scheuner C."/>
            <person name="Sibirny A.A."/>
            <person name="Slot J.C."/>
            <person name="Stielow J.B."/>
            <person name="Sun H."/>
            <person name="Kurtzman C.P."/>
            <person name="Blackwell M."/>
            <person name="Grigoriev I.V."/>
            <person name="Jeffries T.W."/>
        </authorList>
    </citation>
    <scope>NUCLEOTIDE SEQUENCE [LARGE SCALE GENOMIC DNA]</scope>
    <source>
        <strain evidence="1 2">NRRL Y-11557</strain>
    </source>
</reference>
<evidence type="ECO:0000313" key="2">
    <source>
        <dbReference type="Proteomes" id="UP000094385"/>
    </source>
</evidence>
<organism evidence="1 2">
    <name type="scientific">Lipomyces starkeyi NRRL Y-11557</name>
    <dbReference type="NCBI Taxonomy" id="675824"/>
    <lineage>
        <taxon>Eukaryota</taxon>
        <taxon>Fungi</taxon>
        <taxon>Dikarya</taxon>
        <taxon>Ascomycota</taxon>
        <taxon>Saccharomycotina</taxon>
        <taxon>Lipomycetes</taxon>
        <taxon>Lipomycetales</taxon>
        <taxon>Lipomycetaceae</taxon>
        <taxon>Lipomyces</taxon>
    </lineage>
</organism>
<dbReference type="EMBL" id="KV454290">
    <property type="protein sequence ID" value="ODQ76000.1"/>
    <property type="molecule type" value="Genomic_DNA"/>
</dbReference>
<keyword evidence="2" id="KW-1185">Reference proteome</keyword>
<dbReference type="InterPro" id="IPR002347">
    <property type="entry name" value="SDR_fam"/>
</dbReference>
<dbReference type="Proteomes" id="UP000094385">
    <property type="component" value="Unassembled WGS sequence"/>
</dbReference>
<dbReference type="STRING" id="675824.A0A1E3QEE8"/>
<dbReference type="PRINTS" id="PR00081">
    <property type="entry name" value="GDHRDH"/>
</dbReference>
<sequence length="243" mass="26299">MSTKFIVVTGTNRGIGLALATQFSKRGDTVIATVRSKGKAAGSSLAKLPNVTLVELDADNLATIDTAVAEINKISPDGIDELWNNLGVYNLGQNASSVRNVVPEDVHKILQINVTAPAYLSSKLLPLLEKRNTKKIVYVTSAGASFEFSKNNSEFVNAIDAPFVYGASKSALNMTAWYFHNQLNSSGFTIVPLHPGVVRTDMNPNYALIETEESATKMIEVVDALSSKDEFVLRSYDGSVIPW</sequence>
<dbReference type="GO" id="GO:0016616">
    <property type="term" value="F:oxidoreductase activity, acting on the CH-OH group of donors, NAD or NADP as acceptor"/>
    <property type="evidence" value="ECO:0007669"/>
    <property type="project" value="TreeGrafter"/>
</dbReference>
<dbReference type="PANTHER" id="PTHR45458:SF3">
    <property type="entry name" value="CHAIN DEHYDROGENASE (ATSC), PUTATIVE-RELATED"/>
    <property type="match status" value="1"/>
</dbReference>
<dbReference type="SUPFAM" id="SSF51735">
    <property type="entry name" value="NAD(P)-binding Rossmann-fold domains"/>
    <property type="match status" value="1"/>
</dbReference>
<dbReference type="InterPro" id="IPR036291">
    <property type="entry name" value="NAD(P)-bd_dom_sf"/>
</dbReference>
<dbReference type="OrthoDB" id="4096546at2759"/>
<dbReference type="AlphaFoldDB" id="A0A1E3QEE8"/>